<protein>
    <submittedName>
        <fullName evidence="2">Uncharacterized protein</fullName>
    </submittedName>
</protein>
<dbReference type="Proteomes" id="UP000649617">
    <property type="component" value="Unassembled WGS sequence"/>
</dbReference>
<feature type="region of interest" description="Disordered" evidence="1">
    <location>
        <begin position="213"/>
        <end position="246"/>
    </location>
</feature>
<proteinExistence type="predicted"/>
<name>A0A812VIU2_SYMPI</name>
<dbReference type="EMBL" id="CAJNIZ010042872">
    <property type="protein sequence ID" value="CAE7641660.1"/>
    <property type="molecule type" value="Genomic_DNA"/>
</dbReference>
<gene>
    <name evidence="2" type="ORF">SPIL2461_LOCUS16995</name>
</gene>
<sequence>MSTSSSQMWWYKIDQQEAHFIQFDENDIVATVKEKLIFKCPSLQKLDPGQITIRKVSGEALPVGSKISQLVTQGVGTEPETAVLVAEKTSVAAGVATHPEVAPTAAAVRLSLCEEALGQVQPWQWIRCRISYRSTDAGIKSRLCDHMRQYTLGTLGGTVQRREDATVVTIEGTYENIRAVLQWMEQTMRYPRGEIWKRLILETKHAQFKLLRSCPEPRSEHSSGNVADKGSSVSSLSDARTPSRIS</sequence>
<evidence type="ECO:0000313" key="3">
    <source>
        <dbReference type="Proteomes" id="UP000649617"/>
    </source>
</evidence>
<reference evidence="2" key="1">
    <citation type="submission" date="2021-02" db="EMBL/GenBank/DDBJ databases">
        <authorList>
            <person name="Dougan E. K."/>
            <person name="Rhodes N."/>
            <person name="Thang M."/>
            <person name="Chan C."/>
        </authorList>
    </citation>
    <scope>NUCLEOTIDE SEQUENCE</scope>
</reference>
<comment type="caution">
    <text evidence="2">The sequence shown here is derived from an EMBL/GenBank/DDBJ whole genome shotgun (WGS) entry which is preliminary data.</text>
</comment>
<feature type="compositionally biased region" description="Polar residues" evidence="1">
    <location>
        <begin position="231"/>
        <end position="246"/>
    </location>
</feature>
<accession>A0A812VIU2</accession>
<evidence type="ECO:0000256" key="1">
    <source>
        <dbReference type="SAM" id="MobiDB-lite"/>
    </source>
</evidence>
<dbReference type="AlphaFoldDB" id="A0A812VIU2"/>
<evidence type="ECO:0000313" key="2">
    <source>
        <dbReference type="EMBL" id="CAE7641660.1"/>
    </source>
</evidence>
<organism evidence="2 3">
    <name type="scientific">Symbiodinium pilosum</name>
    <name type="common">Dinoflagellate</name>
    <dbReference type="NCBI Taxonomy" id="2952"/>
    <lineage>
        <taxon>Eukaryota</taxon>
        <taxon>Sar</taxon>
        <taxon>Alveolata</taxon>
        <taxon>Dinophyceae</taxon>
        <taxon>Suessiales</taxon>
        <taxon>Symbiodiniaceae</taxon>
        <taxon>Symbiodinium</taxon>
    </lineage>
</organism>
<dbReference type="OrthoDB" id="412333at2759"/>
<keyword evidence="3" id="KW-1185">Reference proteome</keyword>